<feature type="domain" description="N-acetyltransferase" evidence="1">
    <location>
        <begin position="11"/>
        <end position="172"/>
    </location>
</feature>
<dbReference type="Pfam" id="PF13302">
    <property type="entry name" value="Acetyltransf_3"/>
    <property type="match status" value="1"/>
</dbReference>
<dbReference type="PANTHER" id="PTHR43792:SF1">
    <property type="entry name" value="N-ACETYLTRANSFERASE DOMAIN-CONTAINING PROTEIN"/>
    <property type="match status" value="1"/>
</dbReference>
<accession>A0ABV2CPI3</accession>
<dbReference type="PROSITE" id="PS51186">
    <property type="entry name" value="GNAT"/>
    <property type="match status" value="1"/>
</dbReference>
<dbReference type="PANTHER" id="PTHR43792">
    <property type="entry name" value="GNAT FAMILY, PUTATIVE (AFU_ORTHOLOGUE AFUA_3G00765)-RELATED-RELATED"/>
    <property type="match status" value="1"/>
</dbReference>
<dbReference type="EMBL" id="JBEWLZ010000004">
    <property type="protein sequence ID" value="MET1489824.1"/>
    <property type="molecule type" value="Genomic_DNA"/>
</dbReference>
<dbReference type="Gene3D" id="3.40.630.30">
    <property type="match status" value="1"/>
</dbReference>
<dbReference type="InterPro" id="IPR016181">
    <property type="entry name" value="Acyl_CoA_acyltransferase"/>
</dbReference>
<comment type="caution">
    <text evidence="2">The sequence shown here is derived from an EMBL/GenBank/DDBJ whole genome shotgun (WGS) entry which is preliminary data.</text>
</comment>
<name>A0ABV2CPI3_9RHOO</name>
<dbReference type="InterPro" id="IPR051531">
    <property type="entry name" value="N-acetyltransferase"/>
</dbReference>
<sequence length="173" mass="19454">MPEAEFLTHRLLVRRWNDDDIDALHEVYGDEDAMRWVGDGHAISRDDCVRWLAVTRNNYLKRGYGMFAIELRAQPGVIGFCGIVHPDGQIEPEVKYALRRSHWGQGFATEAVRGLIDHAHRRLGIDFLIATIAPANLASHRVLLKAGMRCGDLLQDPDGTQTRAFHWQAGAGD</sequence>
<keyword evidence="3" id="KW-1185">Reference proteome</keyword>
<evidence type="ECO:0000259" key="1">
    <source>
        <dbReference type="PROSITE" id="PS51186"/>
    </source>
</evidence>
<dbReference type="RefSeq" id="WP_345923079.1">
    <property type="nucleotide sequence ID" value="NZ_JBDIVF010000001.1"/>
</dbReference>
<evidence type="ECO:0000313" key="3">
    <source>
        <dbReference type="Proteomes" id="UP001548590"/>
    </source>
</evidence>
<dbReference type="SUPFAM" id="SSF55729">
    <property type="entry name" value="Acyl-CoA N-acyltransferases (Nat)"/>
    <property type="match status" value="1"/>
</dbReference>
<organism evidence="2 3">
    <name type="scientific">Uliginosibacterium paludis</name>
    <dbReference type="NCBI Taxonomy" id="1615952"/>
    <lineage>
        <taxon>Bacteria</taxon>
        <taxon>Pseudomonadati</taxon>
        <taxon>Pseudomonadota</taxon>
        <taxon>Betaproteobacteria</taxon>
        <taxon>Rhodocyclales</taxon>
        <taxon>Zoogloeaceae</taxon>
        <taxon>Uliginosibacterium</taxon>
    </lineage>
</organism>
<protein>
    <submittedName>
        <fullName evidence="2">GNAT family N-acetyltransferase</fullName>
    </submittedName>
</protein>
<reference evidence="2 3" key="1">
    <citation type="submission" date="2024-07" db="EMBL/GenBank/DDBJ databases">
        <title>Uliginosibacterium paludis KCTC:42655.</title>
        <authorList>
            <person name="Kim M.K."/>
        </authorList>
    </citation>
    <scope>NUCLEOTIDE SEQUENCE [LARGE SCALE GENOMIC DNA]</scope>
    <source>
        <strain evidence="2 3">KCTC 42655</strain>
    </source>
</reference>
<gene>
    <name evidence="2" type="ORF">ABVT11_08290</name>
</gene>
<dbReference type="InterPro" id="IPR000182">
    <property type="entry name" value="GNAT_dom"/>
</dbReference>
<proteinExistence type="predicted"/>
<dbReference type="Proteomes" id="UP001548590">
    <property type="component" value="Unassembled WGS sequence"/>
</dbReference>
<evidence type="ECO:0000313" key="2">
    <source>
        <dbReference type="EMBL" id="MET1489824.1"/>
    </source>
</evidence>